<evidence type="ECO:0000256" key="3">
    <source>
        <dbReference type="SAM" id="SignalP"/>
    </source>
</evidence>
<comment type="subcellular location">
    <subcellularLocation>
        <location evidence="1">Cell envelope</location>
    </subcellularLocation>
</comment>
<feature type="chain" id="PRO_5019509697" description="Imelysin-like domain-containing protein" evidence="3">
    <location>
        <begin position="26"/>
        <end position="332"/>
    </location>
</feature>
<feature type="signal peptide" evidence="3">
    <location>
        <begin position="1"/>
        <end position="25"/>
    </location>
</feature>
<evidence type="ECO:0000313" key="5">
    <source>
        <dbReference type="EMBL" id="RKF12813.1"/>
    </source>
</evidence>
<dbReference type="AlphaFoldDB" id="A0A420E5G0"/>
<name>A0A420E5G0_9ALTE</name>
<proteinExistence type="predicted"/>
<gene>
    <name evidence="5" type="ORF">DBZ36_20335</name>
</gene>
<dbReference type="Proteomes" id="UP000286482">
    <property type="component" value="Unassembled WGS sequence"/>
</dbReference>
<dbReference type="Pfam" id="PF09375">
    <property type="entry name" value="Peptidase_M75"/>
    <property type="match status" value="1"/>
</dbReference>
<comment type="caution">
    <text evidence="5">The sequence shown here is derived from an EMBL/GenBank/DDBJ whole genome shotgun (WGS) entry which is preliminary data.</text>
</comment>
<dbReference type="InterPro" id="IPR018976">
    <property type="entry name" value="Imelysin-like"/>
</dbReference>
<dbReference type="RefSeq" id="WP_120356820.1">
    <property type="nucleotide sequence ID" value="NZ_RAQO01000013.1"/>
</dbReference>
<evidence type="ECO:0000313" key="6">
    <source>
        <dbReference type="Proteomes" id="UP000286482"/>
    </source>
</evidence>
<organism evidence="5 6">
    <name type="scientific">Alginatibacterium sediminis</name>
    <dbReference type="NCBI Taxonomy" id="2164068"/>
    <lineage>
        <taxon>Bacteria</taxon>
        <taxon>Pseudomonadati</taxon>
        <taxon>Pseudomonadota</taxon>
        <taxon>Gammaproteobacteria</taxon>
        <taxon>Alteromonadales</taxon>
        <taxon>Alteromonadaceae</taxon>
        <taxon>Alginatibacterium</taxon>
    </lineage>
</organism>
<reference evidence="5 6" key="1">
    <citation type="submission" date="2018-09" db="EMBL/GenBank/DDBJ databases">
        <authorList>
            <person name="Wang Z."/>
        </authorList>
    </citation>
    <scope>NUCLEOTIDE SEQUENCE [LARGE SCALE GENOMIC DNA]</scope>
    <source>
        <strain evidence="5 6">ALS 81</strain>
    </source>
</reference>
<accession>A0A420E5G0</accession>
<dbReference type="InterPro" id="IPR038352">
    <property type="entry name" value="Imelysin_sf"/>
</dbReference>
<dbReference type="EMBL" id="RAQO01000013">
    <property type="protein sequence ID" value="RKF12813.1"/>
    <property type="molecule type" value="Genomic_DNA"/>
</dbReference>
<evidence type="ECO:0000256" key="1">
    <source>
        <dbReference type="ARBA" id="ARBA00004196"/>
    </source>
</evidence>
<evidence type="ECO:0000256" key="2">
    <source>
        <dbReference type="ARBA" id="ARBA00022729"/>
    </source>
</evidence>
<sequence length="332" mass="37827">MCFSINRFKTVLLSVTFVFANTAVANTDTSEVTEAKVQWLKAEKSYLLTQSEALLTSLQNYRSLANSYCLAPDMASLSSLKTAWQNSYQQWLVFDGLGLGPLQDLRNVWLMSYFPDKKDQVGRQLTHALAEPNTSQSLNAVQSNLRAHEALLFDEKFAQQRCEILPFAATKLEQSAFALDAAWKDWAVKLSYNQDAQRSILASYRAQLGWMRKKMQLVVNEKNQSLKPMLSESWRSQQSTQMLRVQSQLFVERSNALFFKYALDNQSPELEQHSRVLLQNMVSALPQGTIQNTSFEQWINLLDHTDIAYVEVEQQWAKAQGLAIGFNNNDGD</sequence>
<protein>
    <recommendedName>
        <fullName evidence="4">Imelysin-like domain-containing protein</fullName>
    </recommendedName>
</protein>
<keyword evidence="2 3" id="KW-0732">Signal</keyword>
<dbReference type="Gene3D" id="1.20.1420.20">
    <property type="entry name" value="M75 peptidase, HXXE motif"/>
    <property type="match status" value="1"/>
</dbReference>
<feature type="domain" description="Imelysin-like" evidence="4">
    <location>
        <begin position="52"/>
        <end position="243"/>
    </location>
</feature>
<evidence type="ECO:0000259" key="4">
    <source>
        <dbReference type="Pfam" id="PF09375"/>
    </source>
</evidence>
<dbReference type="GO" id="GO:0030313">
    <property type="term" value="C:cell envelope"/>
    <property type="evidence" value="ECO:0007669"/>
    <property type="project" value="UniProtKB-SubCell"/>
</dbReference>
<keyword evidence="6" id="KW-1185">Reference proteome</keyword>
<dbReference type="OrthoDB" id="5729110at2"/>